<dbReference type="Gene3D" id="3.90.226.10">
    <property type="entry name" value="2-enoyl-CoA Hydratase, Chain A, domain 1"/>
    <property type="match status" value="1"/>
</dbReference>
<accession>A0A6C0QP47</accession>
<dbReference type="Pfam" id="PF03572">
    <property type="entry name" value="Peptidase_S41"/>
    <property type="match status" value="1"/>
</dbReference>
<dbReference type="AlphaFoldDB" id="A0A2L1UBI4"/>
<reference evidence="2 5" key="2">
    <citation type="journal article" date="2020" name="Int. J. Med. Microbiol.">
        <title>Discovery of Paenibacillus larvae ERIC V: Phenotypic and genomic comparison to genotypes ERIC I-IV reveal different inventories of virulence factors which correlate with epidemiological prevalences of American Foulbrood.</title>
        <authorList>
            <person name="Beims H."/>
            <person name="Bunk B."/>
            <person name="Erler S."/>
            <person name="Mohr K.I."/>
            <person name="Sproer C."/>
            <person name="Pradella S."/>
            <person name="Gunther G."/>
            <person name="Rohde M."/>
            <person name="von der Ohe W."/>
            <person name="Steinert M."/>
        </authorList>
    </citation>
    <scope>NUCLEOTIDE SEQUENCE</scope>
    <source>
        <strain evidence="2">Eric_III</strain>
        <strain evidence="3">Eric_V</strain>
    </source>
</reference>
<reference evidence="4" key="1">
    <citation type="submission" date="2017-02" db="EMBL/GenBank/DDBJ databases">
        <title>Delineation of Paenibacillus larvae strains originating from foulbrood outbreaks.</title>
        <authorList>
            <person name="Beims H."/>
            <person name="Bunk B."/>
            <person name="Sproeer C."/>
            <person name="Mohr K.I."/>
            <person name="Pradella S."/>
            <person name="Guenther G."/>
            <person name="Rohde M."/>
            <person name="von der Ohe W."/>
            <person name="Steinert M."/>
        </authorList>
    </citation>
    <scope>NUCLEOTIDE SEQUENCE [LARGE SCALE GENOMIC DNA]</scope>
    <source>
        <strain evidence="4">Eric_III</strain>
    </source>
</reference>
<dbReference type="GO" id="GO:0008236">
    <property type="term" value="F:serine-type peptidase activity"/>
    <property type="evidence" value="ECO:0007669"/>
    <property type="project" value="InterPro"/>
</dbReference>
<organism evidence="2 4">
    <name type="scientific">Paenibacillus larvae subsp. larvae</name>
    <dbReference type="NCBI Taxonomy" id="147375"/>
    <lineage>
        <taxon>Bacteria</taxon>
        <taxon>Bacillati</taxon>
        <taxon>Bacillota</taxon>
        <taxon>Bacilli</taxon>
        <taxon>Bacillales</taxon>
        <taxon>Paenibacillaceae</taxon>
        <taxon>Paenibacillus</taxon>
    </lineage>
</organism>
<dbReference type="EMBL" id="CP019717">
    <property type="protein sequence ID" value="QHZ50492.1"/>
    <property type="molecule type" value="Genomic_DNA"/>
</dbReference>
<gene>
    <name evidence="2" type="ORF">ERICIII_01309</name>
    <name evidence="3" type="ORF">ERICV_01327</name>
</gene>
<evidence type="ECO:0000313" key="3">
    <source>
        <dbReference type="EMBL" id="QHZ50492.1"/>
    </source>
</evidence>
<dbReference type="Proteomes" id="UP000464330">
    <property type="component" value="Chromosome"/>
</dbReference>
<dbReference type="CDD" id="cd06567">
    <property type="entry name" value="Peptidase_S41"/>
    <property type="match status" value="1"/>
</dbReference>
<dbReference type="Proteomes" id="UP000239833">
    <property type="component" value="Chromosome"/>
</dbReference>
<proteinExistence type="predicted"/>
<accession>A0A2L1UBI4</accession>
<feature type="domain" description="Tail specific protease" evidence="1">
    <location>
        <begin position="60"/>
        <end position="244"/>
    </location>
</feature>
<dbReference type="SUPFAM" id="SSF52096">
    <property type="entry name" value="ClpP/crotonase"/>
    <property type="match status" value="1"/>
</dbReference>
<keyword evidence="2" id="KW-0378">Hydrolase</keyword>
<dbReference type="PANTHER" id="PTHR32060:SF22">
    <property type="entry name" value="CARBOXYL-TERMINAL-PROCESSING PEPTIDASE 3, CHLOROPLASTIC"/>
    <property type="match status" value="1"/>
</dbReference>
<dbReference type="InterPro" id="IPR029045">
    <property type="entry name" value="ClpP/crotonase-like_dom_sf"/>
</dbReference>
<dbReference type="InterPro" id="IPR005151">
    <property type="entry name" value="Tail-specific_protease"/>
</dbReference>
<evidence type="ECO:0000313" key="5">
    <source>
        <dbReference type="Proteomes" id="UP000464330"/>
    </source>
</evidence>
<name>A0A2L1UBI4_9BACL</name>
<evidence type="ECO:0000259" key="1">
    <source>
        <dbReference type="SMART" id="SM00245"/>
    </source>
</evidence>
<dbReference type="GeneID" id="64218102"/>
<protein>
    <submittedName>
        <fullName evidence="2">Putative CtpA-like serine protease</fullName>
        <ecNumber evidence="2">3.4.21.-</ecNumber>
    </submittedName>
</protein>
<dbReference type="GO" id="GO:0006508">
    <property type="term" value="P:proteolysis"/>
    <property type="evidence" value="ECO:0007669"/>
    <property type="project" value="UniProtKB-KW"/>
</dbReference>
<keyword evidence="2" id="KW-0645">Protease</keyword>
<dbReference type="SMART" id="SM00245">
    <property type="entry name" value="TSPc"/>
    <property type="match status" value="1"/>
</dbReference>
<dbReference type="RefSeq" id="WP_079940318.1">
    <property type="nucleotide sequence ID" value="NZ_CP019655.1"/>
</dbReference>
<evidence type="ECO:0000313" key="4">
    <source>
        <dbReference type="Proteomes" id="UP000239833"/>
    </source>
</evidence>
<accession>A0A8B6WW90</accession>
<dbReference type="EC" id="3.4.21.-" evidence="2"/>
<dbReference type="GO" id="GO:0004175">
    <property type="term" value="F:endopeptidase activity"/>
    <property type="evidence" value="ECO:0007669"/>
    <property type="project" value="TreeGrafter"/>
</dbReference>
<sequence length="286" mass="33218">MLFFSLPLYISKRAAKQYLELYEENELQLDRNECYRQKKTELLRRAFISASRFAVFIEETKGTPYTCFRFGKNYPRKRRNTSSIEHDIKFGDYMYIAIGFFDHGVSRKMEEVLKRYRDRKGLILDLRNNTGGSIEECMKISRLLLPSCDIAELRYPGKTIIYTSDEARFGFQRIFILVNGYTASCGEILALTLRAHLNEAAVIGNRTAGKDIGQRTFNHRKKRILFSVSSFYWTVEGGNSHKLEEYLEKDNPSGISFLSDDDYYRHIHFIDSFAAGGQGQEYAGER</sequence>
<dbReference type="PANTHER" id="PTHR32060">
    <property type="entry name" value="TAIL-SPECIFIC PROTEASE"/>
    <property type="match status" value="1"/>
</dbReference>
<dbReference type="STRING" id="147375.BXP28_22325"/>
<evidence type="ECO:0000313" key="2">
    <source>
        <dbReference type="EMBL" id="AVF25505.1"/>
    </source>
</evidence>
<dbReference type="EMBL" id="CP019655">
    <property type="protein sequence ID" value="AVF25505.1"/>
    <property type="molecule type" value="Genomic_DNA"/>
</dbReference>